<dbReference type="Pfam" id="PF00549">
    <property type="entry name" value="Ligase_CoA"/>
    <property type="match status" value="1"/>
</dbReference>
<dbReference type="Proteomes" id="UP000005273">
    <property type="component" value="Unassembled WGS sequence"/>
</dbReference>
<dbReference type="Gene3D" id="3.40.50.720">
    <property type="entry name" value="NAD(P)-binding Rossmann-like Domain"/>
    <property type="match status" value="1"/>
</dbReference>
<sequence length="508" mass="54606">MQRVEVVRGVYYDSVSLMRVAQELTKIDGVIDATLNMATEANIKIMSAAGFDLSGLDLRPSDLVIAVKANEEIIDEIIAKAKEYLSNPPWKTTEISQQYFPKSLNGALSMLPEANLALISIAGQYAGDEAMECLNKGLHVMLYSDNVSLEKEIELKNIAKEKGLLVMGPDCGTAVIKGIGLGFANACPVGPVGMVAAAGTGLQEVHVQLAHRGIGVLHAIGTGGRDVKEAVGGITSLMGIEALLESDDVKVIVMVGKPPAAEVEKKIFQRLASGNKPAVLGYIGGELEGDRPPIYFCKELEETAAVTAAVVNGTDPDLARKDLNLKYEHLKELASHFGKRKGYLRGLYSGGTLCYEAQLVASKLLGPIYSNAPLDERYKLPDSLKSIGNCMVDYGEDEFTQGRLHPMMDSSFRAKRMIEEAKENEVGVILFDCVLGYGCHESPAEQLASAISQVKREVGDRVIFVGYVCGVEADPQIASSQRKILEDVGVVLADSNAQAARLACMLLQ</sequence>
<comment type="caution">
    <text evidence="2">The sequence shown here is derived from an EMBL/GenBank/DDBJ whole genome shotgun (WGS) entry which is preliminary data.</text>
</comment>
<dbReference type="PANTHER" id="PTHR11117:SF24">
    <property type="entry name" value="PROTEIN FDRA"/>
    <property type="match status" value="1"/>
</dbReference>
<dbReference type="Gene3D" id="3.40.50.261">
    <property type="entry name" value="Succinyl-CoA synthetase domains"/>
    <property type="match status" value="2"/>
</dbReference>
<dbReference type="RefSeq" id="WP_009202421.1">
    <property type="nucleotide sequence ID" value="NZ_ACJX03000001.1"/>
</dbReference>
<dbReference type="SUPFAM" id="SSF52210">
    <property type="entry name" value="Succinyl-CoA synthetase domains"/>
    <property type="match status" value="2"/>
</dbReference>
<dbReference type="GO" id="GO:0009361">
    <property type="term" value="C:succinate-CoA ligase complex (ADP-forming)"/>
    <property type="evidence" value="ECO:0007669"/>
    <property type="project" value="TreeGrafter"/>
</dbReference>
<dbReference type="GO" id="GO:0006099">
    <property type="term" value="P:tricarboxylic acid cycle"/>
    <property type="evidence" value="ECO:0007669"/>
    <property type="project" value="TreeGrafter"/>
</dbReference>
<proteinExistence type="predicted"/>
<dbReference type="PANTHER" id="PTHR11117">
    <property type="entry name" value="SUCCINYL-COA LIGASE SUBUNIT ALPHA"/>
    <property type="match status" value="1"/>
</dbReference>
<dbReference type="OrthoDB" id="6193532at2"/>
<feature type="domain" description="ATP-citrate synthase/succinyl-CoA ligase C-terminal" evidence="1">
    <location>
        <begin position="347"/>
        <end position="503"/>
    </location>
</feature>
<dbReference type="eggNOG" id="COG0074">
    <property type="taxonomic scope" value="Bacteria"/>
</dbReference>
<gene>
    <name evidence="2" type="ORF">HMPREF1705_04209</name>
</gene>
<dbReference type="InterPro" id="IPR016102">
    <property type="entry name" value="Succinyl-CoA_synth-like"/>
</dbReference>
<dbReference type="AlphaFoldDB" id="A0A0T5X997"/>
<dbReference type="GO" id="GO:0004775">
    <property type="term" value="F:succinate-CoA ligase (ADP-forming) activity"/>
    <property type="evidence" value="ECO:0007669"/>
    <property type="project" value="TreeGrafter"/>
</dbReference>
<dbReference type="STRING" id="592015.HMPREF1705_04209"/>
<dbReference type="InterPro" id="IPR005811">
    <property type="entry name" value="SUCC_ACL_C"/>
</dbReference>
<reference evidence="3" key="1">
    <citation type="submission" date="2012-09" db="EMBL/GenBank/DDBJ databases">
        <authorList>
            <person name="Weinstock G."/>
            <person name="Sodergren E."/>
            <person name="Clifton S."/>
            <person name="Fulton L."/>
            <person name="Fulton B."/>
            <person name="Courtney L."/>
            <person name="Fronick C."/>
            <person name="Harrison M."/>
            <person name="Strong C."/>
            <person name="Farmer C."/>
            <person name="Delehaunty K."/>
            <person name="Markovic C."/>
            <person name="Hall O."/>
            <person name="Minx P."/>
            <person name="Tomlinson C."/>
            <person name="Mitreva M."/>
            <person name="Nelson J."/>
            <person name="Hou S."/>
            <person name="Wollam A."/>
            <person name="Pepin K.H."/>
            <person name="Johnson M."/>
            <person name="Bhonagiri V."/>
            <person name="Nash W.E."/>
            <person name="Suruliraj S."/>
            <person name="Warren W."/>
            <person name="Chinwalla A."/>
            <person name="Mardis E.R."/>
            <person name="Wilson R.K."/>
        </authorList>
    </citation>
    <scope>NUCLEOTIDE SEQUENCE [LARGE SCALE GENOMIC DNA]</scope>
    <source>
        <strain evidence="3">OS1</strain>
    </source>
</reference>
<keyword evidence="3" id="KW-1185">Reference proteome</keyword>
<evidence type="ECO:0000313" key="2">
    <source>
        <dbReference type="EMBL" id="KRT34954.1"/>
    </source>
</evidence>
<accession>A0A0T5X997</accession>
<dbReference type="GO" id="GO:0005829">
    <property type="term" value="C:cytosol"/>
    <property type="evidence" value="ECO:0007669"/>
    <property type="project" value="TreeGrafter"/>
</dbReference>
<name>A0A0T5X997_9BACT</name>
<organism evidence="2 3">
    <name type="scientific">Acetomicrobium hydrogeniformans ATCC BAA-1850</name>
    <dbReference type="NCBI Taxonomy" id="592015"/>
    <lineage>
        <taxon>Bacteria</taxon>
        <taxon>Thermotogati</taxon>
        <taxon>Synergistota</taxon>
        <taxon>Synergistia</taxon>
        <taxon>Synergistales</taxon>
        <taxon>Acetomicrobiaceae</taxon>
        <taxon>Acetomicrobium</taxon>
    </lineage>
</organism>
<protein>
    <submittedName>
        <fullName evidence="2">Putative membrane protein FdrA</fullName>
    </submittedName>
</protein>
<evidence type="ECO:0000313" key="3">
    <source>
        <dbReference type="Proteomes" id="UP000005273"/>
    </source>
</evidence>
<dbReference type="EMBL" id="ACJX03000001">
    <property type="protein sequence ID" value="KRT34954.1"/>
    <property type="molecule type" value="Genomic_DNA"/>
</dbReference>
<evidence type="ECO:0000259" key="1">
    <source>
        <dbReference type="Pfam" id="PF00549"/>
    </source>
</evidence>
<dbReference type="GO" id="GO:0004776">
    <property type="term" value="F:succinate-CoA ligase (GDP-forming) activity"/>
    <property type="evidence" value="ECO:0007669"/>
    <property type="project" value="TreeGrafter"/>
</dbReference>